<proteinExistence type="predicted"/>
<evidence type="ECO:0000256" key="1">
    <source>
        <dbReference type="SAM" id="MobiDB-lite"/>
    </source>
</evidence>
<comment type="caution">
    <text evidence="2">The sequence shown here is derived from an EMBL/GenBank/DDBJ whole genome shotgun (WGS) entry which is preliminary data.</text>
</comment>
<evidence type="ECO:0000313" key="3">
    <source>
        <dbReference type="Proteomes" id="UP001163846"/>
    </source>
</evidence>
<sequence>MFSTTTATKQKANERDGAKEALRNFVSRSPNNHYTFDSERDAPQSEICRDDPNNHECITLQMNSRQMFAAMQVGSKRRALDALLPSGSLMNLTHTHLFSAVPWVLLFITNGSWKDLYGM</sequence>
<feature type="compositionally biased region" description="Basic and acidic residues" evidence="1">
    <location>
        <begin position="11"/>
        <end position="22"/>
    </location>
</feature>
<gene>
    <name evidence="2" type="ORF">F5878DRAFT_84377</name>
</gene>
<feature type="compositionally biased region" description="Polar residues" evidence="1">
    <location>
        <begin position="26"/>
        <end position="35"/>
    </location>
</feature>
<organism evidence="2 3">
    <name type="scientific">Lentinula raphanica</name>
    <dbReference type="NCBI Taxonomy" id="153919"/>
    <lineage>
        <taxon>Eukaryota</taxon>
        <taxon>Fungi</taxon>
        <taxon>Dikarya</taxon>
        <taxon>Basidiomycota</taxon>
        <taxon>Agaricomycotina</taxon>
        <taxon>Agaricomycetes</taxon>
        <taxon>Agaricomycetidae</taxon>
        <taxon>Agaricales</taxon>
        <taxon>Marasmiineae</taxon>
        <taxon>Omphalotaceae</taxon>
        <taxon>Lentinula</taxon>
    </lineage>
</organism>
<name>A0AA38PC11_9AGAR</name>
<accession>A0AA38PC11</accession>
<dbReference type="Proteomes" id="UP001163846">
    <property type="component" value="Unassembled WGS sequence"/>
</dbReference>
<feature type="compositionally biased region" description="Basic and acidic residues" evidence="1">
    <location>
        <begin position="36"/>
        <end position="52"/>
    </location>
</feature>
<evidence type="ECO:0000313" key="2">
    <source>
        <dbReference type="EMBL" id="KAJ3840128.1"/>
    </source>
</evidence>
<protein>
    <submittedName>
        <fullName evidence="2">Uncharacterized protein</fullName>
    </submittedName>
</protein>
<keyword evidence="3" id="KW-1185">Reference proteome</keyword>
<reference evidence="2" key="1">
    <citation type="submission" date="2022-08" db="EMBL/GenBank/DDBJ databases">
        <authorList>
            <consortium name="DOE Joint Genome Institute"/>
            <person name="Min B."/>
            <person name="Riley R."/>
            <person name="Sierra-Patev S."/>
            <person name="Naranjo-Ortiz M."/>
            <person name="Looney B."/>
            <person name="Konkel Z."/>
            <person name="Slot J.C."/>
            <person name="Sakamoto Y."/>
            <person name="Steenwyk J.L."/>
            <person name="Rokas A."/>
            <person name="Carro J."/>
            <person name="Camarero S."/>
            <person name="Ferreira P."/>
            <person name="Molpeceres G."/>
            <person name="Ruiz-Duenas F.J."/>
            <person name="Serrano A."/>
            <person name="Henrissat B."/>
            <person name="Drula E."/>
            <person name="Hughes K.W."/>
            <person name="Mata J.L."/>
            <person name="Ishikawa N.K."/>
            <person name="Vargas-Isla R."/>
            <person name="Ushijima S."/>
            <person name="Smith C.A."/>
            <person name="Ahrendt S."/>
            <person name="Andreopoulos W."/>
            <person name="He G."/>
            <person name="Labutti K."/>
            <person name="Lipzen A."/>
            <person name="Ng V."/>
            <person name="Sandor L."/>
            <person name="Barry K."/>
            <person name="Martinez A.T."/>
            <person name="Xiao Y."/>
            <person name="Gibbons J.G."/>
            <person name="Terashima K."/>
            <person name="Hibbett D.S."/>
            <person name="Grigoriev I.V."/>
        </authorList>
    </citation>
    <scope>NUCLEOTIDE SEQUENCE</scope>
    <source>
        <strain evidence="2">TFB9207</strain>
    </source>
</reference>
<feature type="compositionally biased region" description="Polar residues" evidence="1">
    <location>
        <begin position="1"/>
        <end position="10"/>
    </location>
</feature>
<feature type="region of interest" description="Disordered" evidence="1">
    <location>
        <begin position="1"/>
        <end position="52"/>
    </location>
</feature>
<dbReference type="EMBL" id="MU806093">
    <property type="protein sequence ID" value="KAJ3840128.1"/>
    <property type="molecule type" value="Genomic_DNA"/>
</dbReference>
<dbReference type="AlphaFoldDB" id="A0AA38PC11"/>